<comment type="caution">
    <text evidence="3">The sequence shown here is derived from an EMBL/GenBank/DDBJ whole genome shotgun (WGS) entry which is preliminary data.</text>
</comment>
<evidence type="ECO:0000313" key="3">
    <source>
        <dbReference type="EMBL" id="GAA4779232.1"/>
    </source>
</evidence>
<evidence type="ECO:0000313" key="4">
    <source>
        <dbReference type="Proteomes" id="UP001501411"/>
    </source>
</evidence>
<proteinExistence type="predicted"/>
<dbReference type="PANTHER" id="PTHR33308:SF9">
    <property type="entry name" value="PEPTIDOGLYCAN HYDROLASE FLGJ"/>
    <property type="match status" value="1"/>
</dbReference>
<dbReference type="RefSeq" id="WP_345229860.1">
    <property type="nucleotide sequence ID" value="NZ_BAABIQ010000002.1"/>
</dbReference>
<keyword evidence="4" id="KW-1185">Reference proteome</keyword>
<dbReference type="Pfam" id="PF01832">
    <property type="entry name" value="Glucosaminidase"/>
    <property type="match status" value="1"/>
</dbReference>
<dbReference type="SMART" id="SM00047">
    <property type="entry name" value="LYZ2"/>
    <property type="match status" value="1"/>
</dbReference>
<sequence>MIGKNIRTIRSVGSKALFLALLYVGCVHTCLAQNKYINNHKSIADSLSKVYGIPSAVILGVAVIESGNGTSRNSKLLHNHFGIVGSNTLKQTHGIKSRYKQYNNSMASFIHFCKLISDKYYYAKLKGSADASKWIDAISRSGYSTQPQTWKARILKTISRYNL</sequence>
<name>A0ABP9ADL9_9SPHI</name>
<gene>
    <name evidence="3" type="ORF">GCM10023231_02430</name>
</gene>
<keyword evidence="1" id="KW-0378">Hydrolase</keyword>
<organism evidence="3 4">
    <name type="scientific">Olivibacter ginsenosidimutans</name>
    <dbReference type="NCBI Taxonomy" id="1176537"/>
    <lineage>
        <taxon>Bacteria</taxon>
        <taxon>Pseudomonadati</taxon>
        <taxon>Bacteroidota</taxon>
        <taxon>Sphingobacteriia</taxon>
        <taxon>Sphingobacteriales</taxon>
        <taxon>Sphingobacteriaceae</taxon>
        <taxon>Olivibacter</taxon>
    </lineage>
</organism>
<dbReference type="EMBL" id="BAABIQ010000002">
    <property type="protein sequence ID" value="GAA4779232.1"/>
    <property type="molecule type" value="Genomic_DNA"/>
</dbReference>
<dbReference type="InterPro" id="IPR051056">
    <property type="entry name" value="Glycosyl_Hydrolase_73"/>
</dbReference>
<dbReference type="Proteomes" id="UP001501411">
    <property type="component" value="Unassembled WGS sequence"/>
</dbReference>
<dbReference type="PANTHER" id="PTHR33308">
    <property type="entry name" value="PEPTIDOGLYCAN HYDROLASE FLGJ"/>
    <property type="match status" value="1"/>
</dbReference>
<feature type="domain" description="Mannosyl-glycoprotein endo-beta-N-acetylglucosamidase-like" evidence="2">
    <location>
        <begin position="26"/>
        <end position="162"/>
    </location>
</feature>
<accession>A0ABP9ADL9</accession>
<evidence type="ECO:0000259" key="2">
    <source>
        <dbReference type="SMART" id="SM00047"/>
    </source>
</evidence>
<protein>
    <submittedName>
        <fullName evidence="3">Glucosaminidase domain-containing protein</fullName>
    </submittedName>
</protein>
<reference evidence="4" key="1">
    <citation type="journal article" date="2019" name="Int. J. Syst. Evol. Microbiol.">
        <title>The Global Catalogue of Microorganisms (GCM) 10K type strain sequencing project: providing services to taxonomists for standard genome sequencing and annotation.</title>
        <authorList>
            <consortium name="The Broad Institute Genomics Platform"/>
            <consortium name="The Broad Institute Genome Sequencing Center for Infectious Disease"/>
            <person name="Wu L."/>
            <person name="Ma J."/>
        </authorList>
    </citation>
    <scope>NUCLEOTIDE SEQUENCE [LARGE SCALE GENOMIC DNA]</scope>
    <source>
        <strain evidence="4">JCM 18200</strain>
    </source>
</reference>
<evidence type="ECO:0000256" key="1">
    <source>
        <dbReference type="ARBA" id="ARBA00022801"/>
    </source>
</evidence>
<dbReference type="Gene3D" id="1.10.530.10">
    <property type="match status" value="1"/>
</dbReference>
<dbReference type="InterPro" id="IPR002901">
    <property type="entry name" value="MGlyc_endo_b_GlcNAc-like_dom"/>
</dbReference>